<dbReference type="InterPro" id="IPR027417">
    <property type="entry name" value="P-loop_NTPase"/>
</dbReference>
<organism evidence="12 13">
    <name type="scientific">[Myrmecia] bisecta</name>
    <dbReference type="NCBI Taxonomy" id="41462"/>
    <lineage>
        <taxon>Eukaryota</taxon>
        <taxon>Viridiplantae</taxon>
        <taxon>Chlorophyta</taxon>
        <taxon>core chlorophytes</taxon>
        <taxon>Trebouxiophyceae</taxon>
        <taxon>Trebouxiales</taxon>
        <taxon>Trebouxiaceae</taxon>
        <taxon>Myrmecia</taxon>
    </lineage>
</organism>
<dbReference type="GO" id="GO:0016851">
    <property type="term" value="F:magnesium chelatase activity"/>
    <property type="evidence" value="ECO:0007669"/>
    <property type="project" value="UniProtKB-EC"/>
</dbReference>
<dbReference type="PANTHER" id="PTHR32039">
    <property type="entry name" value="MAGNESIUM-CHELATASE SUBUNIT CHLI"/>
    <property type="match status" value="1"/>
</dbReference>
<evidence type="ECO:0000313" key="12">
    <source>
        <dbReference type="EMBL" id="KAK9808666.1"/>
    </source>
</evidence>
<gene>
    <name evidence="12" type="ORF">WJX72_001562</name>
</gene>
<comment type="pathway">
    <text evidence="1">Porphyrin-containing compound metabolism; chlorophyll biosynthesis.</text>
</comment>
<keyword evidence="7" id="KW-0067">ATP-binding</keyword>
<accession>A0AAW1PJI2</accession>
<dbReference type="SUPFAM" id="SSF52540">
    <property type="entry name" value="P-loop containing nucleoside triphosphate hydrolases"/>
    <property type="match status" value="1"/>
</dbReference>
<dbReference type="FunFam" id="3.40.50.300:FF:000601">
    <property type="entry name" value="Mg-protoporphyrin IX chelatase"/>
    <property type="match status" value="1"/>
</dbReference>
<name>A0AAW1PJI2_9CHLO</name>
<dbReference type="GO" id="GO:0015995">
    <property type="term" value="P:chlorophyll biosynthetic process"/>
    <property type="evidence" value="ECO:0007669"/>
    <property type="project" value="UniProtKB-KW"/>
</dbReference>
<dbReference type="Gene3D" id="3.40.50.300">
    <property type="entry name" value="P-loop containing nucleotide triphosphate hydrolases"/>
    <property type="match status" value="1"/>
</dbReference>
<dbReference type="GO" id="GO:0009570">
    <property type="term" value="C:chloroplast stroma"/>
    <property type="evidence" value="ECO:0007669"/>
    <property type="project" value="TreeGrafter"/>
</dbReference>
<dbReference type="Gene3D" id="1.10.8.80">
    <property type="entry name" value="Magnesium chelatase subunit I, C-Terminal domain"/>
    <property type="match status" value="1"/>
</dbReference>
<dbReference type="InterPro" id="IPR003593">
    <property type="entry name" value="AAA+_ATPase"/>
</dbReference>
<keyword evidence="13" id="KW-1185">Reference proteome</keyword>
<evidence type="ECO:0000256" key="4">
    <source>
        <dbReference type="ARBA" id="ARBA00022531"/>
    </source>
</evidence>
<dbReference type="GO" id="GO:0005524">
    <property type="term" value="F:ATP binding"/>
    <property type="evidence" value="ECO:0007669"/>
    <property type="project" value="UniProtKB-KW"/>
</dbReference>
<comment type="similarity">
    <text evidence="2">Belongs to the Mg-chelatase subunits D/I family.</text>
</comment>
<evidence type="ECO:0000313" key="13">
    <source>
        <dbReference type="Proteomes" id="UP001489004"/>
    </source>
</evidence>
<evidence type="ECO:0000256" key="7">
    <source>
        <dbReference type="ARBA" id="ARBA00022840"/>
    </source>
</evidence>
<keyword evidence="5" id="KW-0436">Ligase</keyword>
<dbReference type="EC" id="6.6.1.1" evidence="3"/>
<feature type="region of interest" description="Disordered" evidence="10">
    <location>
        <begin position="327"/>
        <end position="363"/>
    </location>
</feature>
<comment type="subunit">
    <text evidence="9">The magnesium chelatase complex is a heterotrimer consisting of subunits CHLI, CHLD and CHLH.</text>
</comment>
<dbReference type="AlphaFoldDB" id="A0AAW1PJI2"/>
<proteinExistence type="inferred from homology"/>
<dbReference type="InterPro" id="IPR045006">
    <property type="entry name" value="CHLI-like"/>
</dbReference>
<keyword evidence="4" id="KW-0602">Photosynthesis</keyword>
<dbReference type="InterPro" id="IPR041628">
    <property type="entry name" value="ChlI/MoxR_AAA_lid"/>
</dbReference>
<evidence type="ECO:0000256" key="10">
    <source>
        <dbReference type="SAM" id="MobiDB-lite"/>
    </source>
</evidence>
<feature type="compositionally biased region" description="Basic and acidic residues" evidence="10">
    <location>
        <begin position="327"/>
        <end position="346"/>
    </location>
</feature>
<evidence type="ECO:0000256" key="3">
    <source>
        <dbReference type="ARBA" id="ARBA00012825"/>
    </source>
</evidence>
<reference evidence="12 13" key="1">
    <citation type="journal article" date="2024" name="Nat. Commun.">
        <title>Phylogenomics reveals the evolutionary origins of lichenization in chlorophyte algae.</title>
        <authorList>
            <person name="Puginier C."/>
            <person name="Libourel C."/>
            <person name="Otte J."/>
            <person name="Skaloud P."/>
            <person name="Haon M."/>
            <person name="Grisel S."/>
            <person name="Petersen M."/>
            <person name="Berrin J.G."/>
            <person name="Delaux P.M."/>
            <person name="Dal Grande F."/>
            <person name="Keller J."/>
        </authorList>
    </citation>
    <scope>NUCLEOTIDE SEQUENCE [LARGE SCALE GENOMIC DNA]</scope>
    <source>
        <strain evidence="12 13">SAG 2043</strain>
    </source>
</reference>
<dbReference type="Pfam" id="PF17863">
    <property type="entry name" value="AAA_lid_2"/>
    <property type="match status" value="1"/>
</dbReference>
<evidence type="ECO:0000256" key="5">
    <source>
        <dbReference type="ARBA" id="ARBA00022598"/>
    </source>
</evidence>
<feature type="domain" description="AAA+ ATPase" evidence="11">
    <location>
        <begin position="13"/>
        <end position="196"/>
    </location>
</feature>
<sequence>MKLALLLNVVDSNIGGVLIMGDRGTGKSVAVRALVDLLPEIDVVEGDPFNSSPIDPKLMGPEALKKAQNGEQLPRARMKTPLVELPLGATEDRICGTIDIEKALQDGIKAYEPGLLARANRGILYVDEVNLLDDGLVDVVLDSAASGINTVEREGIGLVHPAKFIMIGSGNPQEGEMRPQLLDRFGLSVNVGTLMDQKIRTQLVLDRIAYEQDPDKFVAEAAAEQEELRSQLVAAAARVRDVAIPRPIKLQISEICSLLNVDGIRGDMVINRAAKALVAFEGRGEVTMSDVERIIALCLNHRLRKDPLDPIDGGTKVRLAFQRITRPREAQEAEAKKKAAEEEAKKKAGPQKKAGAWGGLPGR</sequence>
<dbReference type="Proteomes" id="UP001489004">
    <property type="component" value="Unassembled WGS sequence"/>
</dbReference>
<dbReference type="Pfam" id="PF01078">
    <property type="entry name" value="Mg_chelatase"/>
    <property type="match status" value="1"/>
</dbReference>
<evidence type="ECO:0000256" key="2">
    <source>
        <dbReference type="ARBA" id="ARBA00005799"/>
    </source>
</evidence>
<evidence type="ECO:0000256" key="6">
    <source>
        <dbReference type="ARBA" id="ARBA00022741"/>
    </source>
</evidence>
<keyword evidence="8" id="KW-0149">Chlorophyll biosynthesis</keyword>
<evidence type="ECO:0000259" key="11">
    <source>
        <dbReference type="SMART" id="SM00382"/>
    </source>
</evidence>
<dbReference type="SMART" id="SM00382">
    <property type="entry name" value="AAA"/>
    <property type="match status" value="1"/>
</dbReference>
<evidence type="ECO:0000256" key="9">
    <source>
        <dbReference type="ARBA" id="ARBA00038576"/>
    </source>
</evidence>
<keyword evidence="6" id="KW-0547">Nucleotide-binding</keyword>
<evidence type="ECO:0000256" key="1">
    <source>
        <dbReference type="ARBA" id="ARBA00005173"/>
    </source>
</evidence>
<dbReference type="PANTHER" id="PTHR32039:SF9">
    <property type="entry name" value="MAGNESIUM-CHELATASE SUBUNIT CHLI-2, CHLOROPLASTIC"/>
    <property type="match status" value="1"/>
</dbReference>
<comment type="caution">
    <text evidence="12">The sequence shown here is derived from an EMBL/GenBank/DDBJ whole genome shotgun (WGS) entry which is preliminary data.</text>
</comment>
<protein>
    <recommendedName>
        <fullName evidence="3">magnesium chelatase</fullName>
        <ecNumber evidence="3">6.6.1.1</ecNumber>
    </recommendedName>
</protein>
<dbReference type="InterPro" id="IPR000523">
    <property type="entry name" value="Mg_chelatse_chII-like_cat_dom"/>
</dbReference>
<dbReference type="EMBL" id="JALJOR010000011">
    <property type="protein sequence ID" value="KAK9808666.1"/>
    <property type="molecule type" value="Genomic_DNA"/>
</dbReference>
<dbReference type="GO" id="GO:0015979">
    <property type="term" value="P:photosynthesis"/>
    <property type="evidence" value="ECO:0007669"/>
    <property type="project" value="UniProtKB-KW"/>
</dbReference>
<evidence type="ECO:0000256" key="8">
    <source>
        <dbReference type="ARBA" id="ARBA00023171"/>
    </source>
</evidence>